<dbReference type="RefSeq" id="WP_284914397.1">
    <property type="nucleotide sequence ID" value="NZ_CP126980.1"/>
</dbReference>
<evidence type="ECO:0000313" key="3">
    <source>
        <dbReference type="EMBL" id="WIM93189.1"/>
    </source>
</evidence>
<feature type="transmembrane region" description="Helical" evidence="2">
    <location>
        <begin position="233"/>
        <end position="254"/>
    </location>
</feature>
<keyword evidence="4" id="KW-1185">Reference proteome</keyword>
<keyword evidence="2" id="KW-1133">Transmembrane helix</keyword>
<feature type="compositionally biased region" description="Basic residues" evidence="1">
    <location>
        <begin position="697"/>
        <end position="706"/>
    </location>
</feature>
<name>A0ABY8W5T2_9ACTN</name>
<feature type="transmembrane region" description="Helical" evidence="2">
    <location>
        <begin position="266"/>
        <end position="290"/>
    </location>
</feature>
<feature type="transmembrane region" description="Helical" evidence="2">
    <location>
        <begin position="162"/>
        <end position="188"/>
    </location>
</feature>
<organism evidence="3 4">
    <name type="scientific">Actinoplanes oblitus</name>
    <dbReference type="NCBI Taxonomy" id="3040509"/>
    <lineage>
        <taxon>Bacteria</taxon>
        <taxon>Bacillati</taxon>
        <taxon>Actinomycetota</taxon>
        <taxon>Actinomycetes</taxon>
        <taxon>Micromonosporales</taxon>
        <taxon>Micromonosporaceae</taxon>
        <taxon>Actinoplanes</taxon>
    </lineage>
</organism>
<feature type="region of interest" description="Disordered" evidence="1">
    <location>
        <begin position="612"/>
        <end position="652"/>
    </location>
</feature>
<dbReference type="Proteomes" id="UP001240150">
    <property type="component" value="Chromosome"/>
</dbReference>
<sequence>MTWGGQRRGVGRTMRPSHALTATHDHLVGQGLGKIKAAIVHAVSSSSRALKGLVSNAGAGYRRAAEHRRRLLMVVLPLLAPTLIGLALADLLLGRGHAMVTNGLLVIDSSEGARLAWARLGLIAMFWLLALPAATLALIGAERGHTVRSLEAIVAAVRYLPALAAGMCAAAVLAFALLWAAAGVAVAVGGGLPGLVLVVGALAVAGVAAARILIGVLSHLIGGPGGAVTTGRVAGTAGAFLLGGVAVPLVLAHLADRIGGDVRVPVVGQAIDAVLLIALIAMQAGILAHLCPQRRDPVRTGDRESGRSTAGDARLGALSGGPMRLPGLAIAATATAIAVLAPWGIAVANPFGAPTVRSHPDAPGGVAAIAWPAGKHPVMATTTGARFCDNDVCDSYIAHNGAPLVMDGRGDASISADGATVVSANLTGGAEDGGPFINYGRCTRAGCSQAWLPARTSAKEPVTWPELAVAIAPDQAIWFVLATPSDDDEPGKATYRISFIRCAQVGCPKPQRFDGGTMQRIVEDNPDGRRRVRLTIGADGRPLATIRTGVEAALVTCDPVTCAQARSTWVFAGEPGRTWVAPAASAEPLVTFQPDAVRIGEQLVPLSSNGIPWWSGGGSRRRPRLRHGGRTGDDPPAGGAPHHRDRGRSGAGRIGATRTLATGAVALPTVTLPTSGDGLVRSGLRGRGVGRQPGRPGPRRANRSHPARLGELSDDHVWHAPAGRERHACGAVAAHGR</sequence>
<evidence type="ECO:0000313" key="4">
    <source>
        <dbReference type="Proteomes" id="UP001240150"/>
    </source>
</evidence>
<protein>
    <recommendedName>
        <fullName evidence="5">ABC transporter permease</fullName>
    </recommendedName>
</protein>
<feature type="transmembrane region" description="Helical" evidence="2">
    <location>
        <begin position="194"/>
        <end position="221"/>
    </location>
</feature>
<proteinExistence type="predicted"/>
<feature type="compositionally biased region" description="Basic residues" evidence="1">
    <location>
        <begin position="619"/>
        <end position="629"/>
    </location>
</feature>
<keyword evidence="2" id="KW-0812">Transmembrane</keyword>
<feature type="region of interest" description="Disordered" evidence="1">
    <location>
        <begin position="670"/>
        <end position="714"/>
    </location>
</feature>
<keyword evidence="2" id="KW-0472">Membrane</keyword>
<evidence type="ECO:0008006" key="5">
    <source>
        <dbReference type="Google" id="ProtNLM"/>
    </source>
</evidence>
<accession>A0ABY8W5T2</accession>
<feature type="transmembrane region" description="Helical" evidence="2">
    <location>
        <begin position="116"/>
        <end position="141"/>
    </location>
</feature>
<feature type="transmembrane region" description="Helical" evidence="2">
    <location>
        <begin position="71"/>
        <end position="96"/>
    </location>
</feature>
<feature type="transmembrane region" description="Helical" evidence="2">
    <location>
        <begin position="325"/>
        <end position="345"/>
    </location>
</feature>
<reference evidence="3 4" key="1">
    <citation type="submission" date="2023-06" db="EMBL/GenBank/DDBJ databases">
        <authorList>
            <person name="Yushchuk O."/>
            <person name="Binda E."/>
            <person name="Ruckert-Reed C."/>
            <person name="Fedorenko V."/>
            <person name="Kalinowski J."/>
            <person name="Marinelli F."/>
        </authorList>
    </citation>
    <scope>NUCLEOTIDE SEQUENCE [LARGE SCALE GENOMIC DNA]</scope>
    <source>
        <strain evidence="3 4">NRRL 3884</strain>
    </source>
</reference>
<evidence type="ECO:0000256" key="1">
    <source>
        <dbReference type="SAM" id="MobiDB-lite"/>
    </source>
</evidence>
<evidence type="ECO:0000256" key="2">
    <source>
        <dbReference type="SAM" id="Phobius"/>
    </source>
</evidence>
<dbReference type="EMBL" id="CP126980">
    <property type="protein sequence ID" value="WIM93189.1"/>
    <property type="molecule type" value="Genomic_DNA"/>
</dbReference>
<gene>
    <name evidence="3" type="ORF">ACTOB_005160</name>
</gene>